<proteinExistence type="predicted"/>
<accession>A0A4Y9FPE8</accession>
<organism evidence="1 2">
    <name type="scientific">Streptococcus acidominimus</name>
    <dbReference type="NCBI Taxonomy" id="1326"/>
    <lineage>
        <taxon>Bacteria</taxon>
        <taxon>Bacillati</taxon>
        <taxon>Bacillota</taxon>
        <taxon>Bacilli</taxon>
        <taxon>Lactobacillales</taxon>
        <taxon>Streptococcaceae</taxon>
        <taxon>Streptococcus</taxon>
    </lineage>
</organism>
<evidence type="ECO:0000313" key="1">
    <source>
        <dbReference type="EMBL" id="TFU30896.1"/>
    </source>
</evidence>
<evidence type="ECO:0000313" key="2">
    <source>
        <dbReference type="Proteomes" id="UP000297747"/>
    </source>
</evidence>
<dbReference type="AlphaFoldDB" id="A0A4Y9FPE8"/>
<dbReference type="EMBL" id="SPQA01000012">
    <property type="protein sequence ID" value="TFU30896.1"/>
    <property type="molecule type" value="Genomic_DNA"/>
</dbReference>
<reference evidence="1 2" key="1">
    <citation type="submission" date="2019-03" db="EMBL/GenBank/DDBJ databases">
        <title>Diversity of the mouse oral microbiome.</title>
        <authorList>
            <person name="Joseph S."/>
            <person name="Aduse-Opoku J."/>
            <person name="Curtis M."/>
            <person name="Wade W."/>
            <person name="Hashim A."/>
        </authorList>
    </citation>
    <scope>NUCLEOTIDE SEQUENCE [LARGE SCALE GENOMIC DNA]</scope>
    <source>
        <strain evidence="1 2">HT4</strain>
    </source>
</reference>
<dbReference type="Proteomes" id="UP000297747">
    <property type="component" value="Unassembled WGS sequence"/>
</dbReference>
<name>A0A4Y9FPE8_STRAI</name>
<sequence>MEKLSVSGLTLEELKDILNRYPAVSLEKPSKELNQTLFSWLEWLRLNPLACELEKEKAFSIDFDYCEWLMFWESFKNEKVYFYDYMNNIAYIDPEMTDDNGANKPAW</sequence>
<comment type="caution">
    <text evidence="1">The sequence shown here is derived from an EMBL/GenBank/DDBJ whole genome shotgun (WGS) entry which is preliminary data.</text>
</comment>
<gene>
    <name evidence="1" type="ORF">E4U01_04580</name>
</gene>
<protein>
    <submittedName>
        <fullName evidence="1">Uncharacterized protein</fullName>
    </submittedName>
</protein>
<dbReference type="RefSeq" id="WP_135052732.1">
    <property type="nucleotide sequence ID" value="NZ_CAKOCW010000034.1"/>
</dbReference>